<sequence>MRPNNIIRILETVLSFLALMPMVAGFVPADGTTNSSSLLPQGNSTFLNDGKITNSSAITIEDDANMTITCCLPLLLAPIAASGNNVYVVWWDNKTENWEIFFARSTDNGRTFEQPLNLSNNTGRSENAQVVALDENVYVTWWDNTTGTREVFFRASEDNGKTFGHAIILESTRSMDFTSN</sequence>
<evidence type="ECO:0000313" key="2">
    <source>
        <dbReference type="Proteomes" id="UP000008037"/>
    </source>
</evidence>
<evidence type="ECO:0000313" key="1">
    <source>
        <dbReference type="EMBL" id="AFU58001.1"/>
    </source>
</evidence>
<organism evidence="1 2">
    <name type="scientific">Nitrososphaera gargensis (strain Ga9.2)</name>
    <dbReference type="NCBI Taxonomy" id="1237085"/>
    <lineage>
        <taxon>Archaea</taxon>
        <taxon>Nitrososphaerota</taxon>
        <taxon>Nitrososphaeria</taxon>
        <taxon>Nitrososphaerales</taxon>
        <taxon>Nitrososphaeraceae</taxon>
        <taxon>Nitrososphaera</taxon>
    </lineage>
</organism>
<protein>
    <submittedName>
        <fullName evidence="1">BNR/Asp-box repeat domain-containing protein</fullName>
    </submittedName>
</protein>
<dbReference type="AlphaFoldDB" id="K0I9H1"/>
<name>K0I9H1_NITGG</name>
<reference evidence="1 2" key="1">
    <citation type="journal article" date="2012" name="Environ. Microbiol.">
        <title>The genome of the ammonia-oxidizing Candidatus Nitrososphaera gargensis: insights into metabolic versatility and environmental adaptations.</title>
        <authorList>
            <person name="Spang A."/>
            <person name="Poehlein A."/>
            <person name="Offre P."/>
            <person name="Zumbragel S."/>
            <person name="Haider S."/>
            <person name="Rychlik N."/>
            <person name="Nowka B."/>
            <person name="Schmeisser C."/>
            <person name="Lebedeva E.V."/>
            <person name="Rattei T."/>
            <person name="Bohm C."/>
            <person name="Schmid M."/>
            <person name="Galushko A."/>
            <person name="Hatzenpichler R."/>
            <person name="Weinmaier T."/>
            <person name="Daniel R."/>
            <person name="Schleper C."/>
            <person name="Spieck E."/>
            <person name="Streit W."/>
            <person name="Wagner M."/>
        </authorList>
    </citation>
    <scope>NUCLEOTIDE SEQUENCE [LARGE SCALE GENOMIC DNA]</scope>
    <source>
        <strain evidence="2">Ga9.2</strain>
    </source>
</reference>
<keyword evidence="2" id="KW-1185">Reference proteome</keyword>
<dbReference type="Proteomes" id="UP000008037">
    <property type="component" value="Chromosome"/>
</dbReference>
<accession>K0I9H1</accession>
<dbReference type="InParanoid" id="K0I9H1"/>
<dbReference type="EMBL" id="CP002408">
    <property type="protein sequence ID" value="AFU58001.1"/>
    <property type="molecule type" value="Genomic_DNA"/>
</dbReference>
<dbReference type="HOGENOM" id="CLU_1493022_0_0_2"/>
<dbReference type="CDD" id="cd15482">
    <property type="entry name" value="Sialidase_non-viral"/>
    <property type="match status" value="1"/>
</dbReference>
<proteinExistence type="predicted"/>
<dbReference type="Gene3D" id="2.120.10.10">
    <property type="match status" value="1"/>
</dbReference>
<dbReference type="SUPFAM" id="SSF50939">
    <property type="entry name" value="Sialidases"/>
    <property type="match status" value="1"/>
</dbReference>
<dbReference type="KEGG" id="nga:Ngar_c10590"/>
<dbReference type="STRING" id="1237085.Ngar_c10590"/>
<gene>
    <name evidence="1" type="ordered locus">Ngar_c10590</name>
</gene>
<dbReference type="BioCyc" id="CNIT1237085:G1324-1057-MONOMER"/>
<dbReference type="InterPro" id="IPR036278">
    <property type="entry name" value="Sialidase_sf"/>
</dbReference>